<sequence>MDAFGAFSNRLIGPFGPGMNVVFGRNEAGKTTFAQFVGGVLFGWEEARGQRNTYKPDNAERAGTLFFANEDGTGDSQASRIRNADGLQGDTSVADDIDRETYRTMFSLTSDELRQLRNTTDVTAKLLTAGSGTGASPAHALTALQERLAQFTSRAAASEKSLVKLESEQDELRRRIAAESDRVERLKREDREFAELKPQRDELLAKIGDLNTAIETLKANRKTLEKTEADEVELQEKIADLRAQEESLRCEHRLAQREHPEELAGITATEERHLRDRIEALAVQEAKTEHAVDLARDNYATSRAAYEAMLETQDEQNEAIRARRQQRVQIGLSVALPVAFMFAGIPLFMHGREITSLSFTALGFFLVLVAVVLAAASLIMLFKPGRKGDERSQRVQDRHWVMLQDKKKLEACLAEQEHQRQAVQDDLAAMGLSEAKDSLRHARALLDEAKDVRAENALYMQRKQALVSRRTALEESLEKASEMRESLYAEVGMRRERGTLEAVDAFIARKTRQREGLMETSEHLNRRYGELRQLLSQAKGERSFDELKLEAQQLKTRRDEAAMEFAKLLLARHMLEAAIASWESKSQPEVYARASELLSLMTDGKWVKVSMSADGRLQVTDALRTVREPVHLSLGTCQQLYLALRIALLVTADNVGRAVPIIADDILVNFDSQRRAGAAKALAQLARHRQVILLTCHEEIVETMRVADPGLTEVVL</sequence>
<keyword evidence="4" id="KW-0547">Nucleotide-binding</keyword>
<dbReference type="GO" id="GO:0005524">
    <property type="term" value="F:ATP binding"/>
    <property type="evidence" value="ECO:0007669"/>
    <property type="project" value="UniProtKB-KW"/>
</dbReference>
<dbReference type="PANTHER" id="PTHR41259:SF1">
    <property type="entry name" value="DOUBLE-STRAND BREAK REPAIR RAD50 ATPASE, PUTATIVE-RELATED"/>
    <property type="match status" value="1"/>
</dbReference>
<protein>
    <submittedName>
        <fullName evidence="4">Sugar ABC transporter ATP-binding protein</fullName>
    </submittedName>
</protein>
<gene>
    <name evidence="4" type="ORF">C1880_05765</name>
</gene>
<keyword evidence="5" id="KW-1185">Reference proteome</keyword>
<evidence type="ECO:0000256" key="2">
    <source>
        <dbReference type="SAM" id="Phobius"/>
    </source>
</evidence>
<dbReference type="EMBL" id="PPTP01000004">
    <property type="protein sequence ID" value="RDB55794.1"/>
    <property type="molecule type" value="Genomic_DNA"/>
</dbReference>
<evidence type="ECO:0000256" key="1">
    <source>
        <dbReference type="SAM" id="Coils"/>
    </source>
</evidence>
<evidence type="ECO:0000313" key="5">
    <source>
        <dbReference type="Proteomes" id="UP000253792"/>
    </source>
</evidence>
<dbReference type="STRING" id="1034345.GCA_000236865_00711"/>
<keyword evidence="2" id="KW-0472">Membrane</keyword>
<dbReference type="Pfam" id="PF13514">
    <property type="entry name" value="AAA_27"/>
    <property type="match status" value="1"/>
</dbReference>
<keyword evidence="4" id="KW-0067">ATP-binding</keyword>
<accession>A0A369L9D6</accession>
<feature type="domain" description="YhaN AAA" evidence="3">
    <location>
        <begin position="2"/>
        <end position="179"/>
    </location>
</feature>
<keyword evidence="1" id="KW-0175">Coiled coil</keyword>
<dbReference type="Gene3D" id="3.40.50.300">
    <property type="entry name" value="P-loop containing nucleotide triphosphate hydrolases"/>
    <property type="match status" value="2"/>
</dbReference>
<comment type="caution">
    <text evidence="4">The sequence shown here is derived from an EMBL/GenBank/DDBJ whole genome shotgun (WGS) entry which is preliminary data.</text>
</comment>
<organism evidence="4 5">
    <name type="scientific">Senegalimassilia anaerobia</name>
    <dbReference type="NCBI Taxonomy" id="1473216"/>
    <lineage>
        <taxon>Bacteria</taxon>
        <taxon>Bacillati</taxon>
        <taxon>Actinomycetota</taxon>
        <taxon>Coriobacteriia</taxon>
        <taxon>Coriobacteriales</taxon>
        <taxon>Coriobacteriaceae</taxon>
        <taxon>Senegalimassilia</taxon>
    </lineage>
</organism>
<proteinExistence type="predicted"/>
<dbReference type="PANTHER" id="PTHR41259">
    <property type="entry name" value="DOUBLE-STRAND BREAK REPAIR RAD50 ATPASE, PUTATIVE-RELATED"/>
    <property type="match status" value="1"/>
</dbReference>
<keyword evidence="2" id="KW-1133">Transmembrane helix</keyword>
<name>A0A369L9D6_9ACTN</name>
<evidence type="ECO:0000313" key="4">
    <source>
        <dbReference type="EMBL" id="RDB55794.1"/>
    </source>
</evidence>
<dbReference type="SUPFAM" id="SSF52540">
    <property type="entry name" value="P-loop containing nucleoside triphosphate hydrolases"/>
    <property type="match status" value="1"/>
</dbReference>
<feature type="transmembrane region" description="Helical" evidence="2">
    <location>
        <begin position="361"/>
        <end position="382"/>
    </location>
</feature>
<keyword evidence="2" id="KW-0812">Transmembrane</keyword>
<feature type="transmembrane region" description="Helical" evidence="2">
    <location>
        <begin position="330"/>
        <end position="349"/>
    </location>
</feature>
<dbReference type="OrthoDB" id="3177877at2"/>
<reference evidence="4 5" key="1">
    <citation type="journal article" date="2018" name="Elife">
        <title>Discovery and characterization of a prevalent human gut bacterial enzyme sufficient for the inactivation of a family of plant toxins.</title>
        <authorList>
            <person name="Koppel N."/>
            <person name="Bisanz J.E."/>
            <person name="Pandelia M.E."/>
            <person name="Turnbaugh P.J."/>
            <person name="Balskus E.P."/>
        </authorList>
    </citation>
    <scope>NUCLEOTIDE SEQUENCE [LARGE SCALE GENOMIC DNA]</scope>
    <source>
        <strain evidence="5">anaerobia AP69FAA</strain>
    </source>
</reference>
<feature type="coiled-coil region" evidence="1">
    <location>
        <begin position="148"/>
        <end position="258"/>
    </location>
</feature>
<dbReference type="InterPro" id="IPR038734">
    <property type="entry name" value="YhaN_AAA"/>
</dbReference>
<evidence type="ECO:0000259" key="3">
    <source>
        <dbReference type="Pfam" id="PF13514"/>
    </source>
</evidence>
<dbReference type="Proteomes" id="UP000253792">
    <property type="component" value="Unassembled WGS sequence"/>
</dbReference>
<feature type="coiled-coil region" evidence="1">
    <location>
        <begin position="521"/>
        <end position="564"/>
    </location>
</feature>
<dbReference type="AlphaFoldDB" id="A0A369L9D6"/>
<dbReference type="InterPro" id="IPR027417">
    <property type="entry name" value="P-loop_NTPase"/>
</dbReference>
<feature type="coiled-coil region" evidence="1">
    <location>
        <begin position="406"/>
        <end position="490"/>
    </location>
</feature>